<dbReference type="RefSeq" id="WP_227889791.1">
    <property type="nucleotide sequence ID" value="NZ_JAJFZP010000006.1"/>
</dbReference>
<dbReference type="EMBL" id="JAJFZP010000006">
    <property type="protein sequence ID" value="MCC3269370.1"/>
    <property type="molecule type" value="Genomic_DNA"/>
</dbReference>
<feature type="chain" id="PRO_5040726613" description="peptidylprolyl isomerase" evidence="7">
    <location>
        <begin position="22"/>
        <end position="324"/>
    </location>
</feature>
<dbReference type="EMBL" id="JAJFZQ010000003">
    <property type="protein sequence ID" value="MCC3264934.1"/>
    <property type="molecule type" value="Genomic_DNA"/>
</dbReference>
<comment type="caution">
    <text evidence="10">The sequence shown here is derived from an EMBL/GenBank/DDBJ whole genome shotgun (WGS) entry which is preliminary data.</text>
</comment>
<dbReference type="Pfam" id="PF00254">
    <property type="entry name" value="FKBP_C"/>
    <property type="match status" value="1"/>
</dbReference>
<evidence type="ECO:0000256" key="6">
    <source>
        <dbReference type="PROSITE-ProRule" id="PRU00277"/>
    </source>
</evidence>
<dbReference type="AlphaFoldDB" id="A0A9X1M1Y9"/>
<dbReference type="InterPro" id="IPR046357">
    <property type="entry name" value="PPIase_dom_sf"/>
</dbReference>
<proteinExistence type="inferred from homology"/>
<dbReference type="PROSITE" id="PS50059">
    <property type="entry name" value="FKBP_PPIASE"/>
    <property type="match status" value="1"/>
</dbReference>
<reference evidence="10" key="1">
    <citation type="submission" date="2021-10" db="EMBL/GenBank/DDBJ databases">
        <title>Novel species in genus Arthrobacter.</title>
        <authorList>
            <person name="Liu Y."/>
        </authorList>
    </citation>
    <scope>NUCLEOTIDE SEQUENCE</scope>
    <source>
        <strain evidence="9">Zg-Y786</strain>
        <strain evidence="10">Zg-Y809</strain>
    </source>
</reference>
<dbReference type="Proteomes" id="UP001139168">
    <property type="component" value="Unassembled WGS sequence"/>
</dbReference>
<comment type="catalytic activity">
    <reaction evidence="1 6">
        <text>[protein]-peptidylproline (omega=180) = [protein]-peptidylproline (omega=0)</text>
        <dbReference type="Rhea" id="RHEA:16237"/>
        <dbReference type="Rhea" id="RHEA-COMP:10747"/>
        <dbReference type="Rhea" id="RHEA-COMP:10748"/>
        <dbReference type="ChEBI" id="CHEBI:83833"/>
        <dbReference type="ChEBI" id="CHEBI:83834"/>
        <dbReference type="EC" id="5.2.1.8"/>
    </reaction>
</comment>
<feature type="domain" description="PPIase FKBP-type" evidence="8">
    <location>
        <begin position="232"/>
        <end position="324"/>
    </location>
</feature>
<evidence type="ECO:0000256" key="2">
    <source>
        <dbReference type="ARBA" id="ARBA00006577"/>
    </source>
</evidence>
<accession>A0A9X1M1Y9</accession>
<evidence type="ECO:0000256" key="3">
    <source>
        <dbReference type="ARBA" id="ARBA00013194"/>
    </source>
</evidence>
<dbReference type="PANTHER" id="PTHR43811">
    <property type="entry name" value="FKBP-TYPE PEPTIDYL-PROLYL CIS-TRANS ISOMERASE FKPA"/>
    <property type="match status" value="1"/>
</dbReference>
<evidence type="ECO:0000259" key="8">
    <source>
        <dbReference type="PROSITE" id="PS50059"/>
    </source>
</evidence>
<evidence type="ECO:0000256" key="4">
    <source>
        <dbReference type="ARBA" id="ARBA00023110"/>
    </source>
</evidence>
<feature type="signal peptide" evidence="7">
    <location>
        <begin position="1"/>
        <end position="21"/>
    </location>
</feature>
<evidence type="ECO:0000313" key="12">
    <source>
        <dbReference type="Proteomes" id="UP001139264"/>
    </source>
</evidence>
<keyword evidence="5 6" id="KW-0413">Isomerase</keyword>
<gene>
    <name evidence="10" type="ORF">LJ751_08330</name>
    <name evidence="9" type="ORF">LJ752_02600</name>
</gene>
<dbReference type="EC" id="5.2.1.8" evidence="3 6"/>
<evidence type="ECO:0000256" key="1">
    <source>
        <dbReference type="ARBA" id="ARBA00000971"/>
    </source>
</evidence>
<dbReference type="GO" id="GO:0003755">
    <property type="term" value="F:peptidyl-prolyl cis-trans isomerase activity"/>
    <property type="evidence" value="ECO:0007669"/>
    <property type="project" value="UniProtKB-KW"/>
</dbReference>
<sequence>MRKVLAISLSALLFLSACGGAEEGKSAGQEGVFDSVKVKVEDQETAPEVEFDAPLDITESAAKIVHTGDGDEVADGQSITFKFVALSADDASVLGDTYAQTASTLPVNDMLKEQDPVLYEVLLGAKVGSQIAYAFPDAQAEASGEDAADQPTQVMVLNVLSAQDTVPVLEKDEAAARNADGTLLMSQDDVAALEADGKLPKVTFGEDGVPAVEIPEDAAEPEKLIVKVLEEGDGAVVEETGTVKANYLGVGLRDGETFDSSYEQGEAVEFPLDGVISGWTYGLAGQKAGSKVLLVIPTELAYGDPAQRGPSGPLVFVVDIEEVK</sequence>
<dbReference type="PROSITE" id="PS51257">
    <property type="entry name" value="PROKAR_LIPOPROTEIN"/>
    <property type="match status" value="1"/>
</dbReference>
<evidence type="ECO:0000313" key="11">
    <source>
        <dbReference type="Proteomes" id="UP001139168"/>
    </source>
</evidence>
<dbReference type="Proteomes" id="UP001139264">
    <property type="component" value="Unassembled WGS sequence"/>
</dbReference>
<evidence type="ECO:0000256" key="5">
    <source>
        <dbReference type="ARBA" id="ARBA00023235"/>
    </source>
</evidence>
<dbReference type="SUPFAM" id="SSF54534">
    <property type="entry name" value="FKBP-like"/>
    <property type="match status" value="1"/>
</dbReference>
<dbReference type="Gene3D" id="3.10.50.40">
    <property type="match status" value="1"/>
</dbReference>
<evidence type="ECO:0000313" key="10">
    <source>
        <dbReference type="EMBL" id="MCC3269370.1"/>
    </source>
</evidence>
<evidence type="ECO:0000256" key="7">
    <source>
        <dbReference type="SAM" id="SignalP"/>
    </source>
</evidence>
<name>A0A9X1M1Y9_9MICC</name>
<dbReference type="InterPro" id="IPR001179">
    <property type="entry name" value="PPIase_FKBP_dom"/>
</dbReference>
<keyword evidence="11" id="KW-1185">Reference proteome</keyword>
<comment type="similarity">
    <text evidence="2">Belongs to the FKBP-type PPIase family.</text>
</comment>
<keyword evidence="4 6" id="KW-0697">Rotamase</keyword>
<protein>
    <recommendedName>
        <fullName evidence="3 6">peptidylprolyl isomerase</fullName>
        <ecNumber evidence="3 6">5.2.1.8</ecNumber>
    </recommendedName>
</protein>
<dbReference type="PANTHER" id="PTHR43811:SF19">
    <property type="entry name" value="39 KDA FK506-BINDING NUCLEAR PROTEIN"/>
    <property type="match status" value="1"/>
</dbReference>
<keyword evidence="7" id="KW-0732">Signal</keyword>
<evidence type="ECO:0000313" key="9">
    <source>
        <dbReference type="EMBL" id="MCC3264934.1"/>
    </source>
</evidence>
<organism evidence="10 12">
    <name type="scientific">Arthrobacter gengyunqii</name>
    <dbReference type="NCBI Taxonomy" id="2886940"/>
    <lineage>
        <taxon>Bacteria</taxon>
        <taxon>Bacillati</taxon>
        <taxon>Actinomycetota</taxon>
        <taxon>Actinomycetes</taxon>
        <taxon>Micrococcales</taxon>
        <taxon>Micrococcaceae</taxon>
        <taxon>Arthrobacter</taxon>
    </lineage>
</organism>